<dbReference type="InterPro" id="IPR001647">
    <property type="entry name" value="HTH_TetR"/>
</dbReference>
<dbReference type="FunFam" id="1.10.10.60:FF:000141">
    <property type="entry name" value="TetR family transcriptional regulator"/>
    <property type="match status" value="1"/>
</dbReference>
<proteinExistence type="predicted"/>
<accession>A0A4P6JMK7</accession>
<feature type="DNA-binding region" description="H-T-H motif" evidence="4">
    <location>
        <begin position="39"/>
        <end position="58"/>
    </location>
</feature>
<dbReference type="SUPFAM" id="SSF46689">
    <property type="entry name" value="Homeodomain-like"/>
    <property type="match status" value="1"/>
</dbReference>
<keyword evidence="3" id="KW-0804">Transcription</keyword>
<protein>
    <submittedName>
        <fullName evidence="6">TetR/AcrR family transcriptional regulator</fullName>
    </submittedName>
</protein>
<evidence type="ECO:0000256" key="4">
    <source>
        <dbReference type="PROSITE-ProRule" id="PRU00335"/>
    </source>
</evidence>
<keyword evidence="7" id="KW-1185">Reference proteome</keyword>
<evidence type="ECO:0000256" key="1">
    <source>
        <dbReference type="ARBA" id="ARBA00023015"/>
    </source>
</evidence>
<dbReference type="GO" id="GO:0000976">
    <property type="term" value="F:transcription cis-regulatory region binding"/>
    <property type="evidence" value="ECO:0007669"/>
    <property type="project" value="TreeGrafter"/>
</dbReference>
<keyword evidence="2 4" id="KW-0238">DNA-binding</keyword>
<evidence type="ECO:0000259" key="5">
    <source>
        <dbReference type="PROSITE" id="PS50977"/>
    </source>
</evidence>
<dbReference type="PRINTS" id="PR00455">
    <property type="entry name" value="HTHTETR"/>
</dbReference>
<dbReference type="InterPro" id="IPR009057">
    <property type="entry name" value="Homeodomain-like_sf"/>
</dbReference>
<gene>
    <name evidence="6" type="ORF">EPA93_11055</name>
</gene>
<dbReference type="Pfam" id="PF17938">
    <property type="entry name" value="TetR_C_29"/>
    <property type="match status" value="1"/>
</dbReference>
<dbReference type="PROSITE" id="PS50977">
    <property type="entry name" value="HTH_TETR_2"/>
    <property type="match status" value="1"/>
</dbReference>
<evidence type="ECO:0000313" key="7">
    <source>
        <dbReference type="Proteomes" id="UP000290365"/>
    </source>
</evidence>
<dbReference type="Gene3D" id="1.10.357.10">
    <property type="entry name" value="Tetracycline Repressor, domain 2"/>
    <property type="match status" value="1"/>
</dbReference>
<dbReference type="SUPFAM" id="SSF48498">
    <property type="entry name" value="Tetracyclin repressor-like, C-terminal domain"/>
    <property type="match status" value="1"/>
</dbReference>
<dbReference type="OrthoDB" id="7505659at2"/>
<sequence>MPARTPERSLRETLRQKRAEFILETAEEVIIEKGYHAASMDEIAERAGVSKGTLYQHFSTKDELIFALIEQRSRQFGQLIEQVDAAPISAQDKLERILYAIHVEQQLLSPQLLHLLSHEEELRRKILERRQLWKELREQIMNQLTAILDEGKAEGVFDPEMATGLMLYSFVQLLALRGQEQRFALDHLTAEEAVEQIGRLFFAGIKRKS</sequence>
<dbReference type="Gene3D" id="1.10.10.60">
    <property type="entry name" value="Homeodomain-like"/>
    <property type="match status" value="1"/>
</dbReference>
<name>A0A4P6JMK7_KTERU</name>
<dbReference type="InterPro" id="IPR050109">
    <property type="entry name" value="HTH-type_TetR-like_transc_reg"/>
</dbReference>
<dbReference type="EMBL" id="CP035758">
    <property type="protein sequence ID" value="QBD76517.1"/>
    <property type="molecule type" value="Genomic_DNA"/>
</dbReference>
<dbReference type="PROSITE" id="PS01081">
    <property type="entry name" value="HTH_TETR_1"/>
    <property type="match status" value="1"/>
</dbReference>
<dbReference type="AlphaFoldDB" id="A0A4P6JMK7"/>
<dbReference type="GO" id="GO:0003700">
    <property type="term" value="F:DNA-binding transcription factor activity"/>
    <property type="evidence" value="ECO:0007669"/>
    <property type="project" value="TreeGrafter"/>
</dbReference>
<dbReference type="PANTHER" id="PTHR30055">
    <property type="entry name" value="HTH-TYPE TRANSCRIPTIONAL REGULATOR RUTR"/>
    <property type="match status" value="1"/>
</dbReference>
<keyword evidence="1" id="KW-0805">Transcription regulation</keyword>
<reference evidence="6 7" key="1">
    <citation type="submission" date="2019-01" db="EMBL/GenBank/DDBJ databases">
        <title>Ktedonosporobacter rubrisoli SCAWS-G2.</title>
        <authorList>
            <person name="Huang Y."/>
            <person name="Yan B."/>
        </authorList>
    </citation>
    <scope>NUCLEOTIDE SEQUENCE [LARGE SCALE GENOMIC DNA]</scope>
    <source>
        <strain evidence="6 7">SCAWS-G2</strain>
    </source>
</reference>
<dbReference type="InterPro" id="IPR036271">
    <property type="entry name" value="Tet_transcr_reg_TetR-rel_C_sf"/>
</dbReference>
<evidence type="ECO:0000256" key="2">
    <source>
        <dbReference type="ARBA" id="ARBA00023125"/>
    </source>
</evidence>
<dbReference type="InterPro" id="IPR023772">
    <property type="entry name" value="DNA-bd_HTH_TetR-type_CS"/>
</dbReference>
<feature type="domain" description="HTH tetR-type" evidence="5">
    <location>
        <begin position="16"/>
        <end position="76"/>
    </location>
</feature>
<dbReference type="Proteomes" id="UP000290365">
    <property type="component" value="Chromosome"/>
</dbReference>
<dbReference type="PANTHER" id="PTHR30055:SF226">
    <property type="entry name" value="HTH-TYPE TRANSCRIPTIONAL REGULATOR PKSA"/>
    <property type="match status" value="1"/>
</dbReference>
<dbReference type="GO" id="GO:0045892">
    <property type="term" value="P:negative regulation of DNA-templated transcription"/>
    <property type="evidence" value="ECO:0007669"/>
    <property type="project" value="UniProtKB-ARBA"/>
</dbReference>
<evidence type="ECO:0000256" key="3">
    <source>
        <dbReference type="ARBA" id="ARBA00023163"/>
    </source>
</evidence>
<evidence type="ECO:0000313" key="6">
    <source>
        <dbReference type="EMBL" id="QBD76517.1"/>
    </source>
</evidence>
<organism evidence="6 7">
    <name type="scientific">Ktedonosporobacter rubrisoli</name>
    <dbReference type="NCBI Taxonomy" id="2509675"/>
    <lineage>
        <taxon>Bacteria</taxon>
        <taxon>Bacillati</taxon>
        <taxon>Chloroflexota</taxon>
        <taxon>Ktedonobacteria</taxon>
        <taxon>Ktedonobacterales</taxon>
        <taxon>Ktedonosporobacteraceae</taxon>
        <taxon>Ktedonosporobacter</taxon>
    </lineage>
</organism>
<dbReference type="RefSeq" id="WP_129887377.1">
    <property type="nucleotide sequence ID" value="NZ_CP035758.1"/>
</dbReference>
<dbReference type="Pfam" id="PF00440">
    <property type="entry name" value="TetR_N"/>
    <property type="match status" value="1"/>
</dbReference>
<dbReference type="KEGG" id="kbs:EPA93_11055"/>
<dbReference type="InterPro" id="IPR041474">
    <property type="entry name" value="NicS_C"/>
</dbReference>